<evidence type="ECO:0000313" key="1">
    <source>
        <dbReference type="EMBL" id="NNF06064.1"/>
    </source>
</evidence>
<sequence>MGYVYAGAKAMVELHQIEMEQFLEVWKQAQDSNLALPKTEDKDYASLEALLRHVLGAARFYVIWSCKNLELPDPGFDELPEEGSSFEDYRSSLAQILDRWGLPFKEVPEEAYYKQTYKTGWGTDHTIETMLEHAVVHPMRHRHQLSKLMERR</sequence>
<dbReference type="EMBL" id="JABDJR010000180">
    <property type="protein sequence ID" value="NNF06064.1"/>
    <property type="molecule type" value="Genomic_DNA"/>
</dbReference>
<comment type="caution">
    <text evidence="1">The sequence shown here is derived from an EMBL/GenBank/DDBJ whole genome shotgun (WGS) entry which is preliminary data.</text>
</comment>
<protein>
    <recommendedName>
        <fullName evidence="3">DinB family protein</fullName>
    </recommendedName>
</protein>
<evidence type="ECO:0000313" key="2">
    <source>
        <dbReference type="Proteomes" id="UP000547674"/>
    </source>
</evidence>
<dbReference type="Proteomes" id="UP000547674">
    <property type="component" value="Unassembled WGS sequence"/>
</dbReference>
<dbReference type="AlphaFoldDB" id="A0A7Y2H1H9"/>
<accession>A0A7Y2H1H9</accession>
<dbReference type="InterPro" id="IPR034660">
    <property type="entry name" value="DinB/YfiT-like"/>
</dbReference>
<organism evidence="1 2">
    <name type="scientific">Eiseniibacteriota bacterium</name>
    <dbReference type="NCBI Taxonomy" id="2212470"/>
    <lineage>
        <taxon>Bacteria</taxon>
        <taxon>Candidatus Eiseniibacteriota</taxon>
    </lineage>
</organism>
<reference evidence="1 2" key="1">
    <citation type="submission" date="2020-03" db="EMBL/GenBank/DDBJ databases">
        <title>Metabolic flexibility allows generalist bacteria to become dominant in a frequently disturbed ecosystem.</title>
        <authorList>
            <person name="Chen Y.-J."/>
            <person name="Leung P.M."/>
            <person name="Bay S.K."/>
            <person name="Hugenholtz P."/>
            <person name="Kessler A.J."/>
            <person name="Shelley G."/>
            <person name="Waite D.W."/>
            <person name="Cook P.L."/>
            <person name="Greening C."/>
        </authorList>
    </citation>
    <scope>NUCLEOTIDE SEQUENCE [LARGE SCALE GENOMIC DNA]</scope>
    <source>
        <strain evidence="1">SS_bin_28</strain>
    </source>
</reference>
<name>A0A7Y2H1H9_UNCEI</name>
<evidence type="ECO:0008006" key="3">
    <source>
        <dbReference type="Google" id="ProtNLM"/>
    </source>
</evidence>
<dbReference type="Gene3D" id="1.20.120.450">
    <property type="entry name" value="dinb family like domain"/>
    <property type="match status" value="1"/>
</dbReference>
<gene>
    <name evidence="1" type="ORF">HKN21_04835</name>
</gene>
<dbReference type="SUPFAM" id="SSF109854">
    <property type="entry name" value="DinB/YfiT-like putative metalloenzymes"/>
    <property type="match status" value="1"/>
</dbReference>
<proteinExistence type="predicted"/>